<dbReference type="OrthoDB" id="9808289at2"/>
<dbReference type="InterPro" id="IPR003824">
    <property type="entry name" value="UppP"/>
</dbReference>
<evidence type="ECO:0000256" key="8">
    <source>
        <dbReference type="ARBA" id="ARBA00022960"/>
    </source>
</evidence>
<keyword evidence="9 17" id="KW-0573">Peptidoglycan synthesis</keyword>
<dbReference type="HAMAP" id="MF_01006">
    <property type="entry name" value="Undec_diphosphatase"/>
    <property type="match status" value="1"/>
</dbReference>
<comment type="subcellular location">
    <subcellularLocation>
        <location evidence="1 17">Cell membrane</location>
        <topology evidence="1 17">Multi-pass membrane protein</topology>
    </subcellularLocation>
</comment>
<protein>
    <recommendedName>
        <fullName evidence="4 17">Undecaprenyl-diphosphatase</fullName>
        <ecNumber evidence="3 17">3.6.1.27</ecNumber>
    </recommendedName>
    <alternativeName>
        <fullName evidence="15 17">Bacitracin resistance protein</fullName>
    </alternativeName>
    <alternativeName>
        <fullName evidence="14 17">Undecaprenyl pyrophosphate phosphatase</fullName>
    </alternativeName>
</protein>
<evidence type="ECO:0000256" key="11">
    <source>
        <dbReference type="ARBA" id="ARBA00023136"/>
    </source>
</evidence>
<keyword evidence="13 17" id="KW-0961">Cell wall biogenesis/degradation</keyword>
<keyword evidence="8 17" id="KW-0133">Cell shape</keyword>
<evidence type="ECO:0000256" key="7">
    <source>
        <dbReference type="ARBA" id="ARBA00022801"/>
    </source>
</evidence>
<dbReference type="PANTHER" id="PTHR30622">
    <property type="entry name" value="UNDECAPRENYL-DIPHOSPHATASE"/>
    <property type="match status" value="1"/>
</dbReference>
<evidence type="ECO:0000313" key="18">
    <source>
        <dbReference type="EMBL" id="MBC8610209.1"/>
    </source>
</evidence>
<name>A0A8J6TPH9_9FIRM</name>
<accession>A0A8J6TPH9</accession>
<dbReference type="Pfam" id="PF02673">
    <property type="entry name" value="BacA"/>
    <property type="match status" value="1"/>
</dbReference>
<keyword evidence="19" id="KW-1185">Reference proteome</keyword>
<keyword evidence="5 17" id="KW-1003">Cell membrane</keyword>
<proteinExistence type="inferred from homology"/>
<evidence type="ECO:0000313" key="19">
    <source>
        <dbReference type="Proteomes" id="UP000632659"/>
    </source>
</evidence>
<comment type="function">
    <text evidence="17">Catalyzes the dephosphorylation of undecaprenyl diphosphate (UPP). Confers resistance to bacitracin.</text>
</comment>
<reference evidence="18" key="1">
    <citation type="submission" date="2020-08" db="EMBL/GenBank/DDBJ databases">
        <title>Genome public.</title>
        <authorList>
            <person name="Liu C."/>
            <person name="Sun Q."/>
        </authorList>
    </citation>
    <scope>NUCLEOTIDE SEQUENCE</scope>
    <source>
        <strain evidence="18">NSJ-15</strain>
    </source>
</reference>
<dbReference type="PANTHER" id="PTHR30622:SF2">
    <property type="entry name" value="UNDECAPRENYL-DIPHOSPHATASE"/>
    <property type="match status" value="1"/>
</dbReference>
<feature type="transmembrane region" description="Helical" evidence="17">
    <location>
        <begin position="42"/>
        <end position="64"/>
    </location>
</feature>
<evidence type="ECO:0000256" key="13">
    <source>
        <dbReference type="ARBA" id="ARBA00023316"/>
    </source>
</evidence>
<dbReference type="RefSeq" id="WP_093988612.1">
    <property type="nucleotide sequence ID" value="NZ_FYDD01000003.1"/>
</dbReference>
<dbReference type="GO" id="GO:0009252">
    <property type="term" value="P:peptidoglycan biosynthetic process"/>
    <property type="evidence" value="ECO:0007669"/>
    <property type="project" value="UniProtKB-KW"/>
</dbReference>
<evidence type="ECO:0000256" key="6">
    <source>
        <dbReference type="ARBA" id="ARBA00022692"/>
    </source>
</evidence>
<evidence type="ECO:0000256" key="9">
    <source>
        <dbReference type="ARBA" id="ARBA00022984"/>
    </source>
</evidence>
<sequence length="294" mass="31755">MSIIEALIQGIVQGLTEFLPVSSSGHLSLYQHFTGLSGESGLMFSIILHVGTLVAVFGAFYRLIWDLILEFFRMIRDIFTGKFSFKNRNAERNMIFMIILALVPLAIIYFLLGDVYKAVSSDNDIMVEGFCFLLTATLLFLADRKTNGTKTNGQITPRDALVIGTLQAVAPLPGVSRSGSTIASGLMCGLSKETAVAFSFILGIPAILGGSVMELKDVTSADLNLPISVILVGLITSAVVGFLSIKMVQWLLKSDRFKIFAIYTLILGIIVIGVSTYEYISGSPIVFAFGNAVA</sequence>
<dbReference type="GO" id="GO:0008360">
    <property type="term" value="P:regulation of cell shape"/>
    <property type="evidence" value="ECO:0007669"/>
    <property type="project" value="UniProtKB-KW"/>
</dbReference>
<feature type="transmembrane region" description="Helical" evidence="17">
    <location>
        <begin position="94"/>
        <end position="113"/>
    </location>
</feature>
<evidence type="ECO:0000256" key="17">
    <source>
        <dbReference type="HAMAP-Rule" id="MF_01006"/>
    </source>
</evidence>
<comment type="similarity">
    <text evidence="2 17">Belongs to the UppP family.</text>
</comment>
<evidence type="ECO:0000256" key="10">
    <source>
        <dbReference type="ARBA" id="ARBA00022989"/>
    </source>
</evidence>
<dbReference type="EMBL" id="JACRTL010000001">
    <property type="protein sequence ID" value="MBC8610209.1"/>
    <property type="molecule type" value="Genomic_DNA"/>
</dbReference>
<feature type="transmembrane region" description="Helical" evidence="17">
    <location>
        <begin position="195"/>
        <end position="213"/>
    </location>
</feature>
<dbReference type="EC" id="3.6.1.27" evidence="3 17"/>
<evidence type="ECO:0000256" key="14">
    <source>
        <dbReference type="ARBA" id="ARBA00032707"/>
    </source>
</evidence>
<comment type="catalytic activity">
    <reaction evidence="16 17">
        <text>di-trans,octa-cis-undecaprenyl diphosphate + H2O = di-trans,octa-cis-undecaprenyl phosphate + phosphate + H(+)</text>
        <dbReference type="Rhea" id="RHEA:28094"/>
        <dbReference type="ChEBI" id="CHEBI:15377"/>
        <dbReference type="ChEBI" id="CHEBI:15378"/>
        <dbReference type="ChEBI" id="CHEBI:43474"/>
        <dbReference type="ChEBI" id="CHEBI:58405"/>
        <dbReference type="ChEBI" id="CHEBI:60392"/>
        <dbReference type="EC" id="3.6.1.27"/>
    </reaction>
</comment>
<evidence type="ECO:0000256" key="3">
    <source>
        <dbReference type="ARBA" id="ARBA00012374"/>
    </source>
</evidence>
<dbReference type="GO" id="GO:0071555">
    <property type="term" value="P:cell wall organization"/>
    <property type="evidence" value="ECO:0007669"/>
    <property type="project" value="UniProtKB-KW"/>
</dbReference>
<dbReference type="Proteomes" id="UP000632659">
    <property type="component" value="Unassembled WGS sequence"/>
</dbReference>
<evidence type="ECO:0000256" key="12">
    <source>
        <dbReference type="ARBA" id="ARBA00023251"/>
    </source>
</evidence>
<evidence type="ECO:0000256" key="1">
    <source>
        <dbReference type="ARBA" id="ARBA00004651"/>
    </source>
</evidence>
<feature type="transmembrane region" description="Helical" evidence="17">
    <location>
        <begin position="257"/>
        <end position="277"/>
    </location>
</feature>
<dbReference type="GO" id="GO:0046677">
    <property type="term" value="P:response to antibiotic"/>
    <property type="evidence" value="ECO:0007669"/>
    <property type="project" value="UniProtKB-UniRule"/>
</dbReference>
<keyword evidence="6 17" id="KW-0812">Transmembrane</keyword>
<evidence type="ECO:0000256" key="2">
    <source>
        <dbReference type="ARBA" id="ARBA00010621"/>
    </source>
</evidence>
<dbReference type="GO" id="GO:0005886">
    <property type="term" value="C:plasma membrane"/>
    <property type="evidence" value="ECO:0007669"/>
    <property type="project" value="UniProtKB-SubCell"/>
</dbReference>
<keyword evidence="10 17" id="KW-1133">Transmembrane helix</keyword>
<evidence type="ECO:0000256" key="5">
    <source>
        <dbReference type="ARBA" id="ARBA00022475"/>
    </source>
</evidence>
<dbReference type="AlphaFoldDB" id="A0A8J6TPH9"/>
<comment type="miscellaneous">
    <text evidence="17">Bacitracin is thought to be involved in the inhibition of peptidoglycan synthesis by sequestering undecaprenyl diphosphate, thereby reducing the pool of lipid carrier available.</text>
</comment>
<comment type="caution">
    <text evidence="18">The sequence shown here is derived from an EMBL/GenBank/DDBJ whole genome shotgun (WGS) entry which is preliminary data.</text>
</comment>
<evidence type="ECO:0000256" key="15">
    <source>
        <dbReference type="ARBA" id="ARBA00032932"/>
    </source>
</evidence>
<organism evidence="18 19">
    <name type="scientific">Massiliimalia timonensis</name>
    <dbReference type="NCBI Taxonomy" id="1987501"/>
    <lineage>
        <taxon>Bacteria</taxon>
        <taxon>Bacillati</taxon>
        <taxon>Bacillota</taxon>
        <taxon>Clostridia</taxon>
        <taxon>Eubacteriales</taxon>
        <taxon>Oscillospiraceae</taxon>
        <taxon>Massiliimalia</taxon>
    </lineage>
</organism>
<keyword evidence="11 17" id="KW-0472">Membrane</keyword>
<feature type="transmembrane region" description="Helical" evidence="17">
    <location>
        <begin position="125"/>
        <end position="142"/>
    </location>
</feature>
<gene>
    <name evidence="17" type="primary">uppP</name>
    <name evidence="18" type="ORF">H8702_03595</name>
</gene>
<evidence type="ECO:0000256" key="4">
    <source>
        <dbReference type="ARBA" id="ARBA00021581"/>
    </source>
</evidence>
<dbReference type="GO" id="GO:0050380">
    <property type="term" value="F:undecaprenyl-diphosphatase activity"/>
    <property type="evidence" value="ECO:0007669"/>
    <property type="project" value="UniProtKB-UniRule"/>
</dbReference>
<keyword evidence="7 17" id="KW-0378">Hydrolase</keyword>
<evidence type="ECO:0000256" key="16">
    <source>
        <dbReference type="ARBA" id="ARBA00047594"/>
    </source>
</evidence>
<keyword evidence="12 17" id="KW-0046">Antibiotic resistance</keyword>
<feature type="transmembrane region" description="Helical" evidence="17">
    <location>
        <begin position="225"/>
        <end position="245"/>
    </location>
</feature>